<keyword evidence="1" id="KW-0812">Transmembrane</keyword>
<reference evidence="2 3" key="1">
    <citation type="journal article" date="2019" name="Genome Biol. Evol.">
        <title>The Rhododendron genome and chromosomal organization provide insight into shared whole-genome duplications across the heath family (Ericaceae).</title>
        <authorList>
            <person name="Soza V.L."/>
            <person name="Lindsley D."/>
            <person name="Waalkes A."/>
            <person name="Ramage E."/>
            <person name="Patwardhan R.P."/>
            <person name="Burton J.N."/>
            <person name="Adey A."/>
            <person name="Kumar A."/>
            <person name="Qiu R."/>
            <person name="Shendure J."/>
            <person name="Hall B."/>
        </authorList>
    </citation>
    <scope>NUCLEOTIDE SEQUENCE [LARGE SCALE GENOMIC DNA]</scope>
    <source>
        <strain evidence="2">RSF 1966-606</strain>
    </source>
</reference>
<proteinExistence type="predicted"/>
<comment type="caution">
    <text evidence="2">The sequence shown here is derived from an EMBL/GenBank/DDBJ whole genome shotgun (WGS) entry which is preliminary data.</text>
</comment>
<keyword evidence="3" id="KW-1185">Reference proteome</keyword>
<name>A0A6A4LRJ8_9ERIC</name>
<evidence type="ECO:0000256" key="1">
    <source>
        <dbReference type="SAM" id="Phobius"/>
    </source>
</evidence>
<keyword evidence="1" id="KW-0472">Membrane</keyword>
<evidence type="ECO:0000313" key="2">
    <source>
        <dbReference type="EMBL" id="KAE9459872.1"/>
    </source>
</evidence>
<feature type="non-terminal residue" evidence="2">
    <location>
        <position position="1"/>
    </location>
</feature>
<dbReference type="AlphaFoldDB" id="A0A6A4LRJ8"/>
<sequence length="110" mass="12659">MSTEYSYSHPPASYSHPPPAQLCVVLLILFAFITFPYWYVNYESPFEGLYDQIKFLLIISPLILLLVVHLVSRFESPGRRPTCRFRRENRFTGPVEFLGALGLCLLWSSG</sequence>
<dbReference type="PANTHER" id="PTHR33306">
    <property type="entry name" value="EXPRESSED PROTEIN-RELATED-RELATED"/>
    <property type="match status" value="1"/>
</dbReference>
<organism evidence="2 3">
    <name type="scientific">Rhododendron williamsianum</name>
    <dbReference type="NCBI Taxonomy" id="262921"/>
    <lineage>
        <taxon>Eukaryota</taxon>
        <taxon>Viridiplantae</taxon>
        <taxon>Streptophyta</taxon>
        <taxon>Embryophyta</taxon>
        <taxon>Tracheophyta</taxon>
        <taxon>Spermatophyta</taxon>
        <taxon>Magnoliopsida</taxon>
        <taxon>eudicotyledons</taxon>
        <taxon>Gunneridae</taxon>
        <taxon>Pentapetalae</taxon>
        <taxon>asterids</taxon>
        <taxon>Ericales</taxon>
        <taxon>Ericaceae</taxon>
        <taxon>Ericoideae</taxon>
        <taxon>Rhodoreae</taxon>
        <taxon>Rhododendron</taxon>
    </lineage>
</organism>
<dbReference type="Proteomes" id="UP000428333">
    <property type="component" value="Linkage Group LG05"/>
</dbReference>
<dbReference type="EMBL" id="QEFC01001155">
    <property type="protein sequence ID" value="KAE9459872.1"/>
    <property type="molecule type" value="Genomic_DNA"/>
</dbReference>
<keyword evidence="1" id="KW-1133">Transmembrane helix</keyword>
<dbReference type="PANTHER" id="PTHR33306:SF5">
    <property type="entry name" value="OXIDOREDUCTASE_TRANSITION METAL ION-BINDING PROTEIN"/>
    <property type="match status" value="1"/>
</dbReference>
<evidence type="ECO:0000313" key="3">
    <source>
        <dbReference type="Proteomes" id="UP000428333"/>
    </source>
</evidence>
<gene>
    <name evidence="2" type="ORF">C3L33_08228</name>
</gene>
<accession>A0A6A4LRJ8</accession>
<feature type="transmembrane region" description="Helical" evidence="1">
    <location>
        <begin position="20"/>
        <end position="40"/>
    </location>
</feature>
<feature type="transmembrane region" description="Helical" evidence="1">
    <location>
        <begin position="52"/>
        <end position="71"/>
    </location>
</feature>
<protein>
    <submittedName>
        <fullName evidence="2">Uncharacterized protein</fullName>
    </submittedName>
</protein>